<protein>
    <submittedName>
        <fullName evidence="1">Uncharacterized protein</fullName>
    </submittedName>
</protein>
<evidence type="ECO:0000313" key="1">
    <source>
        <dbReference type="EMBL" id="ATV65943.1"/>
    </source>
</evidence>
<name>A0A2G9E9T7_9FUSO</name>
<dbReference type="EMBL" id="CP024702">
    <property type="protein sequence ID" value="ATV65943.1"/>
    <property type="molecule type" value="Genomic_DNA"/>
</dbReference>
<reference evidence="2" key="1">
    <citation type="submission" date="2017-11" db="EMBL/GenBank/DDBJ databases">
        <title>Genome sequencing of Fusobacterium periodonticum KCOM 1282.</title>
        <authorList>
            <person name="Kook J.-K."/>
            <person name="Park S.-N."/>
            <person name="Lim Y.K."/>
        </authorList>
    </citation>
    <scope>NUCLEOTIDE SEQUENCE [LARGE SCALE GENOMIC DNA]</scope>
    <source>
        <strain evidence="2">KCOM 1282</strain>
    </source>
</reference>
<accession>A0A2G9E9T7</accession>
<proteinExistence type="predicted"/>
<dbReference type="Proteomes" id="UP000231749">
    <property type="component" value="Chromosome"/>
</dbReference>
<dbReference type="AlphaFoldDB" id="A0A2G9E9T7"/>
<gene>
    <name evidence="1" type="ORF">CTM86_04720</name>
</gene>
<evidence type="ECO:0000313" key="2">
    <source>
        <dbReference type="Proteomes" id="UP000231749"/>
    </source>
</evidence>
<dbReference type="RefSeq" id="WP_099972033.1">
    <property type="nucleotide sequence ID" value="NZ_CP024698.1"/>
</dbReference>
<organism evidence="1 2">
    <name type="scientific">Fusobacterium pseudoperiodonticum</name>
    <dbReference type="NCBI Taxonomy" id="2663009"/>
    <lineage>
        <taxon>Bacteria</taxon>
        <taxon>Fusobacteriati</taxon>
        <taxon>Fusobacteriota</taxon>
        <taxon>Fusobacteriia</taxon>
        <taxon>Fusobacteriales</taxon>
        <taxon>Fusobacteriaceae</taxon>
        <taxon>Fusobacterium</taxon>
    </lineage>
</organism>
<sequence>MLELILTNISIILLILLLSSFINEHTGVQKIKSKKRKYTIYTVLLIVNFIYFFDSYNEDETLLSSNLIILGIDILFILTNFFSLIFKRKGFYGKYMVLGILFLILPFFSIMMFALRGLPHG</sequence>